<gene>
    <name evidence="2" type="ORF">CBW42_05235</name>
</gene>
<evidence type="ECO:0000313" key="3">
    <source>
        <dbReference type="Proteomes" id="UP000194903"/>
    </source>
</evidence>
<reference evidence="2 3" key="1">
    <citation type="submission" date="2017-05" db="EMBL/GenBank/DDBJ databases">
        <title>Butyricicoccus porcorum sp. nov. a butyrate-producing bacterium from the swine intestinal tract.</title>
        <authorList>
            <person name="Trachsel J."/>
            <person name="Humphrey S."/>
            <person name="Allen H.K."/>
        </authorList>
    </citation>
    <scope>NUCLEOTIDE SEQUENCE [LARGE SCALE GENOMIC DNA]</scope>
    <source>
        <strain evidence="2">BB10</strain>
    </source>
</reference>
<dbReference type="SUPFAM" id="SSF143120">
    <property type="entry name" value="YefM-like"/>
    <property type="match status" value="1"/>
</dbReference>
<organism evidence="2 3">
    <name type="scientific">Butyricicoccus porcorum</name>
    <dbReference type="NCBI Taxonomy" id="1945634"/>
    <lineage>
        <taxon>Bacteria</taxon>
        <taxon>Bacillati</taxon>
        <taxon>Bacillota</taxon>
        <taxon>Clostridia</taxon>
        <taxon>Eubacteriales</taxon>
        <taxon>Butyricicoccaceae</taxon>
        <taxon>Butyricicoccus</taxon>
    </lineage>
</organism>
<comment type="caution">
    <text evidence="2">The sequence shown here is derived from an EMBL/GenBank/DDBJ whole genome shotgun (WGS) entry which is preliminary data.</text>
</comment>
<dbReference type="InterPro" id="IPR036165">
    <property type="entry name" value="YefM-like_sf"/>
</dbReference>
<protein>
    <recommendedName>
        <fullName evidence="4">Antitoxin</fullName>
    </recommendedName>
</protein>
<dbReference type="EMBL" id="NHOC01000004">
    <property type="protein sequence ID" value="OUM20987.1"/>
    <property type="molecule type" value="Genomic_DNA"/>
</dbReference>
<comment type="similarity">
    <text evidence="1">Belongs to the phD/YefM antitoxin family.</text>
</comment>
<name>A0A252F5D8_9FIRM</name>
<dbReference type="Gene3D" id="3.40.1620.10">
    <property type="entry name" value="YefM-like domain"/>
    <property type="match status" value="1"/>
</dbReference>
<dbReference type="NCBIfam" id="TIGR01552">
    <property type="entry name" value="phd_fam"/>
    <property type="match status" value="1"/>
</dbReference>
<evidence type="ECO:0008006" key="4">
    <source>
        <dbReference type="Google" id="ProtNLM"/>
    </source>
</evidence>
<accession>A0A252F5D8</accession>
<dbReference type="AlphaFoldDB" id="A0A252F5D8"/>
<keyword evidence="3" id="KW-1185">Reference proteome</keyword>
<dbReference type="Proteomes" id="UP000194903">
    <property type="component" value="Unassembled WGS sequence"/>
</dbReference>
<evidence type="ECO:0000313" key="2">
    <source>
        <dbReference type="EMBL" id="OUM20987.1"/>
    </source>
</evidence>
<evidence type="ECO:0000256" key="1">
    <source>
        <dbReference type="ARBA" id="ARBA00009981"/>
    </source>
</evidence>
<proteinExistence type="inferred from homology"/>
<sequence length="101" mass="11829">MRKSHYFYLVFYLAKSNDFVLKLNRHILPKRGGFVAKKRSASTVTPDYEAITSFQKGQASRIFKEVNEQDKVLIVSKQNKPQNVVISYERYKRLREEGADI</sequence>